<proteinExistence type="predicted"/>
<evidence type="ECO:0000259" key="2">
    <source>
        <dbReference type="Pfam" id="PF03787"/>
    </source>
</evidence>
<evidence type="ECO:0000313" key="4">
    <source>
        <dbReference type="Proteomes" id="UP000682195"/>
    </source>
</evidence>
<dbReference type="RefSeq" id="WP_211806957.1">
    <property type="nucleotide sequence ID" value="NZ_CP072361.1"/>
</dbReference>
<keyword evidence="1" id="KW-0051">Antiviral defense</keyword>
<dbReference type="Proteomes" id="UP000682195">
    <property type="component" value="Chromosome 1"/>
</dbReference>
<dbReference type="Pfam" id="PF03787">
    <property type="entry name" value="RAMPs"/>
    <property type="match status" value="1"/>
</dbReference>
<evidence type="ECO:0000256" key="1">
    <source>
        <dbReference type="ARBA" id="ARBA00023118"/>
    </source>
</evidence>
<dbReference type="NCBIfam" id="TIGR03986">
    <property type="entry name" value="TIGR03986 family CRISPR-associated RAMP protein"/>
    <property type="match status" value="1"/>
</dbReference>
<protein>
    <submittedName>
        <fullName evidence="3">TIGR03986 family CRISPR-associated RAMP protein</fullName>
    </submittedName>
</protein>
<dbReference type="PANTHER" id="PTHR35579">
    <property type="entry name" value="CRISPR SYSTEM CMS ENDORIBONUCLEASE CSM3"/>
    <property type="match status" value="1"/>
</dbReference>
<reference evidence="3 4" key="1">
    <citation type="submission" date="2021-03" db="EMBL/GenBank/DDBJ databases">
        <title>Human Oral Microbial Genomes.</title>
        <authorList>
            <person name="Johnston C.D."/>
            <person name="Chen T."/>
            <person name="Dewhirst F.E."/>
        </authorList>
    </citation>
    <scope>NUCLEOTIDE SEQUENCE [LARGE SCALE GENOMIC DNA]</scope>
    <source>
        <strain evidence="3 4">F0054</strain>
    </source>
</reference>
<dbReference type="InterPro" id="IPR023825">
    <property type="entry name" value="CRISPR-assoc_RAMP_BGP1436"/>
</dbReference>
<gene>
    <name evidence="3" type="ORF">J5A58_04400</name>
</gene>
<dbReference type="InterPro" id="IPR005537">
    <property type="entry name" value="RAMP_III_fam"/>
</dbReference>
<feature type="domain" description="CRISPR type III-associated protein" evidence="2">
    <location>
        <begin position="55"/>
        <end position="465"/>
    </location>
</feature>
<accession>A0ABX7XMC8</accession>
<dbReference type="InterPro" id="IPR052216">
    <property type="entry name" value="CRISPR_Csm3_endoribonuclease"/>
</dbReference>
<name>A0ABX7XMC8_9BACT</name>
<dbReference type="PANTHER" id="PTHR35579:SF3">
    <property type="entry name" value="CRISPR SYSTEM CMS ENDORIBONUCLEASE CSM3"/>
    <property type="match status" value="1"/>
</dbReference>
<dbReference type="EMBL" id="CP072361">
    <property type="protein sequence ID" value="QUB74795.1"/>
    <property type="molecule type" value="Genomic_DNA"/>
</dbReference>
<organism evidence="3 4">
    <name type="scientific">Prevotella melaninogenica</name>
    <dbReference type="NCBI Taxonomy" id="28132"/>
    <lineage>
        <taxon>Bacteria</taxon>
        <taxon>Pseudomonadati</taxon>
        <taxon>Bacteroidota</taxon>
        <taxon>Bacteroidia</taxon>
        <taxon>Bacteroidales</taxon>
        <taxon>Prevotellaceae</taxon>
        <taxon>Prevotella</taxon>
    </lineage>
</organism>
<sequence length="549" mass="64525">MFKQSYITPKYYNPYSFVPLSEHVFNYTKEEKTQFLYANDIPFKDGISGKITVEFEAKSPFCVKSQDKENCNINRKFFIPSTSIKGMIRSVFEIITLSNIRNQSENSRFSMRDLTSKDYELKSEKPKGGFLFLLNGNYYIIPGDHWQMTYDDIEDEEGVNVKYGKSAEEKYRLLKNGYIFQTEDDRIHYWVFSGFMNNKKHEYDFALPLAINLDKLVPIEEKELKDFLFIHEQENKNKTWDFWKKEMRNFNSIEDLKKAKYKGLAPCFYRTKEEKGRICVKDLGFTYLYRMPYQNKVHDCLPIQHKEENLDMAQALFGYTQSDRKDKSETSLRGRIRFSNAFIENAEIEGEHTFILGSPKPTFYPFYLKQERGRKITFAAEKPIISGWKRYLLHKEAQEGNGQKKDCESSFVALKAGATFKTDIYIHNLHPYEVGALLAALTFCNHNECYHSLGYAKPFGYGKMKLTNIQLDLEPNTESNHDLKQETLINEFKEKVVENTRMSIDNYDRYIRPLIRIASGNYSDHSIRYPELKEFKDIKSGKANIPIFD</sequence>
<evidence type="ECO:0000313" key="3">
    <source>
        <dbReference type="EMBL" id="QUB74795.1"/>
    </source>
</evidence>
<keyword evidence="4" id="KW-1185">Reference proteome</keyword>